<dbReference type="PANTHER" id="PTHR41260">
    <property type="entry name" value="PROTEIN ECSC"/>
    <property type="match status" value="1"/>
</dbReference>
<dbReference type="OrthoDB" id="2040879at2"/>
<dbReference type="PANTHER" id="PTHR41260:SF1">
    <property type="entry name" value="PROTEIN ECSC"/>
    <property type="match status" value="1"/>
</dbReference>
<dbReference type="InterPro" id="IPR024787">
    <property type="entry name" value="EcsC"/>
</dbReference>
<proteinExistence type="predicted"/>
<evidence type="ECO:0000313" key="2">
    <source>
        <dbReference type="Proteomes" id="UP000181936"/>
    </source>
</evidence>
<keyword evidence="2" id="KW-1185">Reference proteome</keyword>
<dbReference type="STRING" id="1547283.A9C19_04635"/>
<reference evidence="1 2" key="1">
    <citation type="journal article" date="2016" name="Sci. Rep.">
        <title>Complete genome sequence and transcriptomic analysis of a novel marine strain Bacillus weihaiensis reveals the mechanism of brown algae degradation.</title>
        <authorList>
            <person name="Zhu Y."/>
            <person name="Chen P."/>
            <person name="Bao Y."/>
            <person name="Men Y."/>
            <person name="Zeng Y."/>
            <person name="Yang J."/>
            <person name="Sun J."/>
            <person name="Sun Y."/>
        </authorList>
    </citation>
    <scope>NUCLEOTIDE SEQUENCE [LARGE SCALE GENOMIC DNA]</scope>
    <source>
        <strain evidence="1 2">Alg07</strain>
    </source>
</reference>
<dbReference type="AlphaFoldDB" id="A0A1L3MP47"/>
<sequence>MSESIKENAILNEILQWETELQDDSRTDFQRTFDRWFQRKLDEIPSGTKNILFKKIDSSLFHLHSFIQNSFIQQDAKKQILLSARSLNSDIEQLSDLHLLRIDQLHYLADLQTSKHRLYSFLQGGLTGTGGLLLTGLDIPAQTVLNLRAIQMISMCYGYEINNPYEMMISLKVYHASLMPKQLKYKSWLELKREGKKGASSYFYEGKEDVSNEESLEFLLKQIAKLSVISLFKRKLIAGVPLVSILVGAGFNYQVTRDICIFANKYYQYRYLEDTYAVGTGGNDE</sequence>
<protein>
    <recommendedName>
        <fullName evidence="3">ABC transporter substrate-binding protein</fullName>
    </recommendedName>
</protein>
<evidence type="ECO:0008006" key="3">
    <source>
        <dbReference type="Google" id="ProtNLM"/>
    </source>
</evidence>
<dbReference type="EMBL" id="CP016020">
    <property type="protein sequence ID" value="APH04082.1"/>
    <property type="molecule type" value="Genomic_DNA"/>
</dbReference>
<dbReference type="KEGG" id="bwh:A9C19_04635"/>
<accession>A0A1L3MP47</accession>
<dbReference type="Proteomes" id="UP000181936">
    <property type="component" value="Chromosome"/>
</dbReference>
<name>A0A1L3MP47_9BACI</name>
<dbReference type="Pfam" id="PF12787">
    <property type="entry name" value="EcsC"/>
    <property type="match status" value="1"/>
</dbReference>
<gene>
    <name evidence="1" type="ORF">A9C19_04635</name>
</gene>
<organism evidence="1 2">
    <name type="scientific">Bacillus weihaiensis</name>
    <dbReference type="NCBI Taxonomy" id="1547283"/>
    <lineage>
        <taxon>Bacteria</taxon>
        <taxon>Bacillati</taxon>
        <taxon>Bacillota</taxon>
        <taxon>Bacilli</taxon>
        <taxon>Bacillales</taxon>
        <taxon>Bacillaceae</taxon>
        <taxon>Bacillus</taxon>
    </lineage>
</organism>
<evidence type="ECO:0000313" key="1">
    <source>
        <dbReference type="EMBL" id="APH04082.1"/>
    </source>
</evidence>
<dbReference type="RefSeq" id="WP_072578876.1">
    <property type="nucleotide sequence ID" value="NZ_CP016020.1"/>
</dbReference>